<reference evidence="3" key="1">
    <citation type="submission" date="2013-02" db="EMBL/GenBank/DDBJ databases">
        <authorList>
            <person name="Hughes D."/>
        </authorList>
    </citation>
    <scope>NUCLEOTIDE SEQUENCE</scope>
    <source>
        <strain>Durham</strain>
        <strain evidence="3">NC isolate 2 -- Noor lab</strain>
    </source>
</reference>
<dbReference type="SUPFAM" id="SSF57302">
    <property type="entry name" value="Snake toxin-like"/>
    <property type="match status" value="1"/>
</dbReference>
<dbReference type="EnsemblMetazoa" id="MESCA000532-RA">
    <property type="protein sequence ID" value="MESCA000532-PA"/>
    <property type="gene ID" value="MESCA000532"/>
</dbReference>
<dbReference type="AlphaFoldDB" id="T1GBA5"/>
<protein>
    <recommendedName>
        <fullName evidence="4">UPAR/Ly6 domain-containing protein</fullName>
    </recommendedName>
</protein>
<keyword evidence="1" id="KW-0812">Transmembrane</keyword>
<evidence type="ECO:0008006" key="4">
    <source>
        <dbReference type="Google" id="ProtNLM"/>
    </source>
</evidence>
<keyword evidence="1" id="KW-0472">Membrane</keyword>
<feature type="transmembrane region" description="Helical" evidence="1">
    <location>
        <begin position="37"/>
        <end position="54"/>
    </location>
</feature>
<dbReference type="EMBL" id="CAQQ02023803">
    <property type="status" value="NOT_ANNOTATED_CDS"/>
    <property type="molecule type" value="Genomic_DNA"/>
</dbReference>
<keyword evidence="1" id="KW-1133">Transmembrane helix</keyword>
<organism evidence="2 3">
    <name type="scientific">Megaselia scalaris</name>
    <name type="common">Humpbacked fly</name>
    <name type="synonym">Phora scalaris</name>
    <dbReference type="NCBI Taxonomy" id="36166"/>
    <lineage>
        <taxon>Eukaryota</taxon>
        <taxon>Metazoa</taxon>
        <taxon>Ecdysozoa</taxon>
        <taxon>Arthropoda</taxon>
        <taxon>Hexapoda</taxon>
        <taxon>Insecta</taxon>
        <taxon>Pterygota</taxon>
        <taxon>Neoptera</taxon>
        <taxon>Endopterygota</taxon>
        <taxon>Diptera</taxon>
        <taxon>Brachycera</taxon>
        <taxon>Muscomorpha</taxon>
        <taxon>Platypezoidea</taxon>
        <taxon>Phoridae</taxon>
        <taxon>Megaseliini</taxon>
        <taxon>Megaselia</taxon>
    </lineage>
</organism>
<evidence type="ECO:0000313" key="3">
    <source>
        <dbReference type="Proteomes" id="UP000015102"/>
    </source>
</evidence>
<dbReference type="InterPro" id="IPR045860">
    <property type="entry name" value="Snake_toxin-like_sf"/>
</dbReference>
<dbReference type="HOGENOM" id="CLU_2029355_0_0_1"/>
<dbReference type="Proteomes" id="UP000015102">
    <property type="component" value="Unassembled WGS sequence"/>
</dbReference>
<accession>T1GBA5</accession>
<reference evidence="2" key="2">
    <citation type="submission" date="2015-06" db="UniProtKB">
        <authorList>
            <consortium name="EnsemblMetazoa"/>
        </authorList>
    </citation>
    <scope>IDENTIFICATION</scope>
</reference>
<evidence type="ECO:0000313" key="2">
    <source>
        <dbReference type="EnsemblMetazoa" id="MESCA000532-PA"/>
    </source>
</evidence>
<keyword evidence="3" id="KW-1185">Reference proteome</keyword>
<evidence type="ECO:0000256" key="1">
    <source>
        <dbReference type="SAM" id="Phobius"/>
    </source>
</evidence>
<name>T1GBA5_MEGSC</name>
<proteinExistence type="predicted"/>
<sequence>MNQQSKQQQFYQLNSTYINSSDCQLDFRENIEFKMKLFGIIILIATLVSMTLSLECYSCWDKESCAQRTHTPCLPPHRACFSLDTEMYGNRIIQKGCAIDTTFCNNYPEGCSHCTTDKCNFI</sequence>